<dbReference type="NCBIfam" id="TIGR03370">
    <property type="entry name" value="VPLPA-CTERM"/>
    <property type="match status" value="1"/>
</dbReference>
<keyword evidence="1" id="KW-0812">Transmembrane</keyword>
<keyword evidence="1" id="KW-1133">Transmembrane helix</keyword>
<dbReference type="OrthoDB" id="7775398at2"/>
<proteinExistence type="predicted"/>
<evidence type="ECO:0000256" key="1">
    <source>
        <dbReference type="SAM" id="Phobius"/>
    </source>
</evidence>
<keyword evidence="4" id="KW-1185">Reference proteome</keyword>
<accession>A0A4Q9GBP9</accession>
<feature type="chain" id="PRO_5020946473" evidence="2">
    <location>
        <begin position="23"/>
        <end position="200"/>
    </location>
</feature>
<organism evidence="3 4">
    <name type="scientific">Paracoccus subflavus</name>
    <dbReference type="NCBI Taxonomy" id="2528244"/>
    <lineage>
        <taxon>Bacteria</taxon>
        <taxon>Pseudomonadati</taxon>
        <taxon>Pseudomonadota</taxon>
        <taxon>Alphaproteobacteria</taxon>
        <taxon>Rhodobacterales</taxon>
        <taxon>Paracoccaceae</taxon>
        <taxon>Paracoccus</taxon>
    </lineage>
</organism>
<feature type="transmembrane region" description="Helical" evidence="1">
    <location>
        <begin position="174"/>
        <end position="193"/>
    </location>
</feature>
<evidence type="ECO:0000313" key="3">
    <source>
        <dbReference type="EMBL" id="TBN43792.1"/>
    </source>
</evidence>
<keyword evidence="2" id="KW-0732">Signal</keyword>
<dbReference type="AlphaFoldDB" id="A0A4Q9GBP9"/>
<comment type="caution">
    <text evidence="3">The sequence shown here is derived from an EMBL/GenBank/DDBJ whole genome shotgun (WGS) entry which is preliminary data.</text>
</comment>
<keyword evidence="1" id="KW-0472">Membrane</keyword>
<dbReference type="NCBIfam" id="TIGR02595">
    <property type="entry name" value="PEP_CTERM"/>
    <property type="match status" value="1"/>
</dbReference>
<dbReference type="InterPro" id="IPR013424">
    <property type="entry name" value="Ice-binding_C"/>
</dbReference>
<dbReference type="Proteomes" id="UP000293520">
    <property type="component" value="Unassembled WGS sequence"/>
</dbReference>
<protein>
    <submittedName>
        <fullName evidence="3">VPLPA-CTERM sorting domain-containing protein</fullName>
    </submittedName>
</protein>
<gene>
    <name evidence="3" type="ORF">EYE42_01255</name>
</gene>
<dbReference type="InterPro" id="IPR022472">
    <property type="entry name" value="VPLPA-CTERM"/>
</dbReference>
<feature type="signal peptide" evidence="2">
    <location>
        <begin position="1"/>
        <end position="22"/>
    </location>
</feature>
<sequence>MNVLKSAVAGCTMLMVGGTAHAATYTASSIIEDETSYGVCTSSAASCAADDRRTITNVLGSTDGAFYSLGKGGELTVGFDMAVFTRGATVVLEEVTFKDPLSSRHFEAVDLYSIMGGVMKLVTTVYNTSKTATVNISHSFEYLKLVDVTSREYASTTSFDGYDIDSITLTPQPVPVPAAGLLLLGGIAGFAVLRRRKAAA</sequence>
<evidence type="ECO:0000313" key="4">
    <source>
        <dbReference type="Proteomes" id="UP000293520"/>
    </source>
</evidence>
<evidence type="ECO:0000256" key="2">
    <source>
        <dbReference type="SAM" id="SignalP"/>
    </source>
</evidence>
<reference evidence="3 4" key="1">
    <citation type="submission" date="2019-02" db="EMBL/GenBank/DDBJ databases">
        <title>Paracoccus subflavus sp. nov., isolated from marine sediment of the Pacific Ocean.</title>
        <authorList>
            <person name="Zhang G."/>
        </authorList>
    </citation>
    <scope>NUCLEOTIDE SEQUENCE [LARGE SCALE GENOMIC DNA]</scope>
    <source>
        <strain evidence="3 4">GY0581</strain>
    </source>
</reference>
<name>A0A4Q9GBP9_9RHOB</name>
<dbReference type="EMBL" id="SISK01000001">
    <property type="protein sequence ID" value="TBN43792.1"/>
    <property type="molecule type" value="Genomic_DNA"/>
</dbReference>